<dbReference type="Pfam" id="PF12840">
    <property type="entry name" value="HTH_20"/>
    <property type="match status" value="1"/>
</dbReference>
<name>A0A1X9LTF7_9MICO</name>
<gene>
    <name evidence="4" type="ORF">B5808_08240</name>
</gene>
<evidence type="ECO:0000256" key="3">
    <source>
        <dbReference type="ARBA" id="ARBA00023163"/>
    </source>
</evidence>
<dbReference type="KEGG" id="cphy:B5808_08240"/>
<keyword evidence="1" id="KW-0805">Transcription regulation</keyword>
<dbReference type="SUPFAM" id="SSF46785">
    <property type="entry name" value="Winged helix' DNA-binding domain"/>
    <property type="match status" value="1"/>
</dbReference>
<dbReference type="PANTHER" id="PTHR33154">
    <property type="entry name" value="TRANSCRIPTIONAL REGULATOR, ARSR FAMILY"/>
    <property type="match status" value="1"/>
</dbReference>
<dbReference type="InterPro" id="IPR036390">
    <property type="entry name" value="WH_DNA-bd_sf"/>
</dbReference>
<reference evidence="4 5" key="1">
    <citation type="submission" date="2017-04" db="EMBL/GenBank/DDBJ databases">
        <authorList>
            <person name="Afonso C.L."/>
            <person name="Miller P.J."/>
            <person name="Scott M.A."/>
            <person name="Spackman E."/>
            <person name="Goraichik I."/>
            <person name="Dimitrov K.M."/>
            <person name="Suarez D.L."/>
            <person name="Swayne D.E."/>
        </authorList>
    </citation>
    <scope>NUCLEOTIDE SEQUENCE [LARGE SCALE GENOMIC DNA]</scope>
    <source>
        <strain evidence="5">XA(T)</strain>
    </source>
</reference>
<dbReference type="SMART" id="SM00418">
    <property type="entry name" value="HTH_ARSR"/>
    <property type="match status" value="1"/>
</dbReference>
<sequence>MSDTDYTGMRLDEKAVRVLAHPLRSRLLGSLRLHGPATATELAEQLGTNTGATSYHLRALEGVGLVVDTDEGVGRRRLWRASTDFHSWTESDFADDEDARTALGWLQRDWVRQLAGRAERWLDAADAWPADWVDAMGLDDSVVLVDDAAAAERLRAELGAILDRYRSSENPEARRIHVHQFLSPIDLDPPIESPQPRDR</sequence>
<dbReference type="InterPro" id="IPR001845">
    <property type="entry name" value="HTH_ArsR_DNA-bd_dom"/>
</dbReference>
<evidence type="ECO:0000313" key="5">
    <source>
        <dbReference type="Proteomes" id="UP000192775"/>
    </source>
</evidence>
<keyword evidence="3" id="KW-0804">Transcription</keyword>
<dbReference type="Proteomes" id="UP000192775">
    <property type="component" value="Chromosome"/>
</dbReference>
<dbReference type="RefSeq" id="WP_085019338.1">
    <property type="nucleotide sequence ID" value="NZ_BMHD01000001.1"/>
</dbReference>
<dbReference type="AlphaFoldDB" id="A0A1X9LTF7"/>
<dbReference type="InterPro" id="IPR011991">
    <property type="entry name" value="ArsR-like_HTH"/>
</dbReference>
<dbReference type="InterPro" id="IPR036388">
    <property type="entry name" value="WH-like_DNA-bd_sf"/>
</dbReference>
<dbReference type="PANTHER" id="PTHR33154:SF33">
    <property type="entry name" value="TRANSCRIPTIONAL REPRESSOR SDPR"/>
    <property type="match status" value="1"/>
</dbReference>
<proteinExistence type="predicted"/>
<dbReference type="EMBL" id="CP020715">
    <property type="protein sequence ID" value="ARJ05200.1"/>
    <property type="molecule type" value="Genomic_DNA"/>
</dbReference>
<dbReference type="CDD" id="cd00090">
    <property type="entry name" value="HTH_ARSR"/>
    <property type="match status" value="1"/>
</dbReference>
<keyword evidence="2" id="KW-0238">DNA-binding</keyword>
<evidence type="ECO:0000256" key="2">
    <source>
        <dbReference type="ARBA" id="ARBA00023125"/>
    </source>
</evidence>
<dbReference type="GO" id="GO:0003700">
    <property type="term" value="F:DNA-binding transcription factor activity"/>
    <property type="evidence" value="ECO:0007669"/>
    <property type="project" value="InterPro"/>
</dbReference>
<protein>
    <submittedName>
        <fullName evidence="4">Transcriptional regulator</fullName>
    </submittedName>
</protein>
<dbReference type="InterPro" id="IPR051081">
    <property type="entry name" value="HTH_MetalResp_TranReg"/>
</dbReference>
<evidence type="ECO:0000313" key="4">
    <source>
        <dbReference type="EMBL" id="ARJ05200.1"/>
    </source>
</evidence>
<evidence type="ECO:0000256" key="1">
    <source>
        <dbReference type="ARBA" id="ARBA00023015"/>
    </source>
</evidence>
<dbReference type="STRING" id="1619308.B5808_08240"/>
<dbReference type="GO" id="GO:0003677">
    <property type="term" value="F:DNA binding"/>
    <property type="evidence" value="ECO:0007669"/>
    <property type="project" value="UniProtKB-KW"/>
</dbReference>
<dbReference type="Gene3D" id="1.10.10.10">
    <property type="entry name" value="Winged helix-like DNA-binding domain superfamily/Winged helix DNA-binding domain"/>
    <property type="match status" value="1"/>
</dbReference>
<keyword evidence="5" id="KW-1185">Reference proteome</keyword>
<organism evidence="4 5">
    <name type="scientific">Cnuibacter physcomitrellae</name>
    <dbReference type="NCBI Taxonomy" id="1619308"/>
    <lineage>
        <taxon>Bacteria</taxon>
        <taxon>Bacillati</taxon>
        <taxon>Actinomycetota</taxon>
        <taxon>Actinomycetes</taxon>
        <taxon>Micrococcales</taxon>
        <taxon>Microbacteriaceae</taxon>
        <taxon>Cnuibacter</taxon>
    </lineage>
</organism>
<accession>A0A1X9LTF7</accession>